<name>A0A9D7SK35_9BACT</name>
<dbReference type="PANTHER" id="PTHR37953">
    <property type="entry name" value="UPF0127 PROTEIN MJ1496"/>
    <property type="match status" value="1"/>
</dbReference>
<comment type="caution">
    <text evidence="1">The sequence shown here is derived from an EMBL/GenBank/DDBJ whole genome shotgun (WGS) entry which is preliminary data.</text>
</comment>
<protein>
    <submittedName>
        <fullName evidence="1">DUF192 domain-containing protein</fullName>
    </submittedName>
</protein>
<gene>
    <name evidence="1" type="ORF">IPP58_12890</name>
</gene>
<dbReference type="Pfam" id="PF02643">
    <property type="entry name" value="DUF192"/>
    <property type="match status" value="1"/>
</dbReference>
<reference evidence="1" key="1">
    <citation type="submission" date="2020-10" db="EMBL/GenBank/DDBJ databases">
        <title>Connecting structure to function with the recovery of over 1000 high-quality activated sludge metagenome-assembled genomes encoding full-length rRNA genes using long-read sequencing.</title>
        <authorList>
            <person name="Singleton C.M."/>
            <person name="Petriglieri F."/>
            <person name="Kristensen J.M."/>
            <person name="Kirkegaard R.H."/>
            <person name="Michaelsen T.Y."/>
            <person name="Andersen M.H."/>
            <person name="Karst S.M."/>
            <person name="Dueholm M.S."/>
            <person name="Nielsen P.H."/>
            <person name="Albertsen M."/>
        </authorList>
    </citation>
    <scope>NUCLEOTIDE SEQUENCE</scope>
    <source>
        <strain evidence="1">Skiv_18-Q3-R9-52_MAXAC.067</strain>
    </source>
</reference>
<dbReference type="Proteomes" id="UP000886657">
    <property type="component" value="Unassembled WGS sequence"/>
</dbReference>
<proteinExistence type="predicted"/>
<evidence type="ECO:0000313" key="1">
    <source>
        <dbReference type="EMBL" id="MBK9797366.1"/>
    </source>
</evidence>
<dbReference type="InterPro" id="IPR003795">
    <property type="entry name" value="DUF192"/>
</dbReference>
<dbReference type="AlphaFoldDB" id="A0A9D7SK35"/>
<sequence length="160" mass="17665">MRLLLAILLSLPLLAGGGGTVAFKQHSFLAEVAVTPQETGKGLMYRQSLAKDRCMFFVYGEDGYRPIYMKNCLIALDVVWIDAEGRVVEFVERVPPCSPMRGEDCPTYGGLVPARHFVEFQAGTIKRLGLKKGDRLGWDLTLDDGRPVRGGAPLPKAKKR</sequence>
<dbReference type="InterPro" id="IPR038695">
    <property type="entry name" value="Saro_0823-like_sf"/>
</dbReference>
<dbReference type="EMBL" id="JADKIO010000009">
    <property type="protein sequence ID" value="MBK9797366.1"/>
    <property type="molecule type" value="Genomic_DNA"/>
</dbReference>
<organism evidence="1 2">
    <name type="scientific">Candidatus Geothrix skivensis</name>
    <dbReference type="NCBI Taxonomy" id="2954439"/>
    <lineage>
        <taxon>Bacteria</taxon>
        <taxon>Pseudomonadati</taxon>
        <taxon>Acidobacteriota</taxon>
        <taxon>Holophagae</taxon>
        <taxon>Holophagales</taxon>
        <taxon>Holophagaceae</taxon>
        <taxon>Geothrix</taxon>
    </lineage>
</organism>
<dbReference type="Gene3D" id="2.60.120.1140">
    <property type="entry name" value="Protein of unknown function DUF192"/>
    <property type="match status" value="1"/>
</dbReference>
<evidence type="ECO:0000313" key="2">
    <source>
        <dbReference type="Proteomes" id="UP000886657"/>
    </source>
</evidence>
<accession>A0A9D7SK35</accession>
<dbReference type="PANTHER" id="PTHR37953:SF1">
    <property type="entry name" value="UPF0127 PROTEIN MJ1496"/>
    <property type="match status" value="1"/>
</dbReference>